<name>A0A8S5S6G8_9CAUD</name>
<dbReference type="GO" id="GO:0016788">
    <property type="term" value="F:hydrolase activity, acting on ester bonds"/>
    <property type="evidence" value="ECO:0007669"/>
    <property type="project" value="InterPro"/>
</dbReference>
<organism evidence="2">
    <name type="scientific">Myoviridae sp. ct1ba2</name>
    <dbReference type="NCBI Taxonomy" id="2827654"/>
    <lineage>
        <taxon>Viruses</taxon>
        <taxon>Duplodnaviria</taxon>
        <taxon>Heunggongvirae</taxon>
        <taxon>Uroviricota</taxon>
        <taxon>Caudoviricetes</taxon>
    </lineage>
</organism>
<dbReference type="InterPro" id="IPR044925">
    <property type="entry name" value="His-Me_finger_sf"/>
</dbReference>
<keyword evidence="2" id="KW-0255">Endonuclease</keyword>
<accession>A0A8S5S6G8</accession>
<reference evidence="2" key="1">
    <citation type="journal article" date="2021" name="Proc. Natl. Acad. Sci. U.S.A.">
        <title>A Catalog of Tens of Thousands of Viruses from Human Metagenomes Reveals Hidden Associations with Chronic Diseases.</title>
        <authorList>
            <person name="Tisza M.J."/>
            <person name="Buck C.B."/>
        </authorList>
    </citation>
    <scope>NUCLEOTIDE SEQUENCE</scope>
    <source>
        <strain evidence="2">Ct1ba2</strain>
    </source>
</reference>
<keyword evidence="2" id="KW-0540">Nuclease</keyword>
<dbReference type="Gene3D" id="1.10.10.10">
    <property type="entry name" value="Winged helix-like DNA-binding domain superfamily/Winged helix DNA-binding domain"/>
    <property type="match status" value="1"/>
</dbReference>
<keyword evidence="2" id="KW-0378">Hydrolase</keyword>
<dbReference type="EMBL" id="BK032540">
    <property type="protein sequence ID" value="DAF46537.1"/>
    <property type="molecule type" value="Genomic_DNA"/>
</dbReference>
<dbReference type="SUPFAM" id="SSF64496">
    <property type="entry name" value="DNA-binding domain of intron-encoded endonucleases"/>
    <property type="match status" value="1"/>
</dbReference>
<evidence type="ECO:0000313" key="2">
    <source>
        <dbReference type="EMBL" id="DAF46537.1"/>
    </source>
</evidence>
<dbReference type="InterPro" id="IPR003647">
    <property type="entry name" value="Intron_nuc_1_rpt"/>
</dbReference>
<dbReference type="InterPro" id="IPR003615">
    <property type="entry name" value="HNH_nuc"/>
</dbReference>
<dbReference type="SUPFAM" id="SSF54060">
    <property type="entry name" value="His-Me finger endonucleases"/>
    <property type="match status" value="1"/>
</dbReference>
<dbReference type="InterPro" id="IPR010902">
    <property type="entry name" value="NUMOD4"/>
</dbReference>
<dbReference type="SMART" id="SM00507">
    <property type="entry name" value="HNHc"/>
    <property type="match status" value="1"/>
</dbReference>
<proteinExistence type="predicted"/>
<dbReference type="Pfam" id="PF07463">
    <property type="entry name" value="NUMOD4"/>
    <property type="match status" value="1"/>
</dbReference>
<evidence type="ECO:0000259" key="1">
    <source>
        <dbReference type="SMART" id="SM00507"/>
    </source>
</evidence>
<sequence>MEKEKTIWKPIKGYENLYLISNQGQVKSLGRICTSKNGSTQRKRVRLLKGDITIHGYKRVTLFDENGRTKKYAVHRLVAQAFIPNPNNKEEVNHINENKTDNRVNNLEWVTSSENCNYGTRNERISATHIRKGNYQAKPVIMFTLDGKKLDYFNSSEEVQRKLGIGATNVSRVCRGIRNTAGGYKWRYAHE</sequence>
<dbReference type="Pfam" id="PF13392">
    <property type="entry name" value="HNH_3"/>
    <property type="match status" value="1"/>
</dbReference>
<dbReference type="SMART" id="SM00497">
    <property type="entry name" value="IENR1"/>
    <property type="match status" value="1"/>
</dbReference>
<dbReference type="GO" id="GO:0004519">
    <property type="term" value="F:endonuclease activity"/>
    <property type="evidence" value="ECO:0007669"/>
    <property type="project" value="UniProtKB-KW"/>
</dbReference>
<feature type="domain" description="HNH nuclease" evidence="1">
    <location>
        <begin position="68"/>
        <end position="116"/>
    </location>
</feature>
<protein>
    <submittedName>
        <fullName evidence="2">Homing endonuclease</fullName>
    </submittedName>
</protein>
<dbReference type="InterPro" id="IPR036388">
    <property type="entry name" value="WH-like_DNA-bd_sf"/>
</dbReference>
<dbReference type="Gene3D" id="3.90.75.20">
    <property type="match status" value="1"/>
</dbReference>